<protein>
    <recommendedName>
        <fullName evidence="1">Tf2-1-like SH3-like domain-containing protein</fullName>
    </recommendedName>
</protein>
<name>A0A2I0B1C9_9ASPA</name>
<dbReference type="Proteomes" id="UP000236161">
    <property type="component" value="Unassembled WGS sequence"/>
</dbReference>
<keyword evidence="3" id="KW-1185">Reference proteome</keyword>
<dbReference type="InterPro" id="IPR056924">
    <property type="entry name" value="SH3_Tf2-1"/>
</dbReference>
<evidence type="ECO:0000259" key="1">
    <source>
        <dbReference type="Pfam" id="PF24626"/>
    </source>
</evidence>
<evidence type="ECO:0000313" key="3">
    <source>
        <dbReference type="Proteomes" id="UP000236161"/>
    </source>
</evidence>
<proteinExistence type="predicted"/>
<reference evidence="2 3" key="1">
    <citation type="journal article" date="2017" name="Nature">
        <title>The Apostasia genome and the evolution of orchids.</title>
        <authorList>
            <person name="Zhang G.Q."/>
            <person name="Liu K.W."/>
            <person name="Li Z."/>
            <person name="Lohaus R."/>
            <person name="Hsiao Y.Y."/>
            <person name="Niu S.C."/>
            <person name="Wang J.Y."/>
            <person name="Lin Y.C."/>
            <person name="Xu Q."/>
            <person name="Chen L.J."/>
            <person name="Yoshida K."/>
            <person name="Fujiwara S."/>
            <person name="Wang Z.W."/>
            <person name="Zhang Y.Q."/>
            <person name="Mitsuda N."/>
            <person name="Wang M."/>
            <person name="Liu G.H."/>
            <person name="Pecoraro L."/>
            <person name="Huang H.X."/>
            <person name="Xiao X.J."/>
            <person name="Lin M."/>
            <person name="Wu X.Y."/>
            <person name="Wu W.L."/>
            <person name="Chen Y.Y."/>
            <person name="Chang S.B."/>
            <person name="Sakamoto S."/>
            <person name="Ohme-Takagi M."/>
            <person name="Yagi M."/>
            <person name="Zeng S.J."/>
            <person name="Shen C.Y."/>
            <person name="Yeh C.M."/>
            <person name="Luo Y.B."/>
            <person name="Tsai W.C."/>
            <person name="Van de Peer Y."/>
            <person name="Liu Z.J."/>
        </authorList>
    </citation>
    <scope>NUCLEOTIDE SEQUENCE [LARGE SCALE GENOMIC DNA]</scope>
    <source>
        <strain evidence="3">cv. Shenzhen</strain>
        <tissue evidence="2">Stem</tissue>
    </source>
</reference>
<dbReference type="OrthoDB" id="998593at2759"/>
<sequence length="137" mass="16107">MPRLIGPFEIIERIGAVAYRLALPPHLEGIHDIFHISMLKRYVSDPSHVIQYNPKRMKVRSDLSYKEKPIRILVKDVERLRNKEISMVKVLWSNQTERETTLEVEDEMKKILSRALYLNFEDEISQGGQNYNISVKI</sequence>
<organism evidence="2 3">
    <name type="scientific">Apostasia shenzhenica</name>
    <dbReference type="NCBI Taxonomy" id="1088818"/>
    <lineage>
        <taxon>Eukaryota</taxon>
        <taxon>Viridiplantae</taxon>
        <taxon>Streptophyta</taxon>
        <taxon>Embryophyta</taxon>
        <taxon>Tracheophyta</taxon>
        <taxon>Spermatophyta</taxon>
        <taxon>Magnoliopsida</taxon>
        <taxon>Liliopsida</taxon>
        <taxon>Asparagales</taxon>
        <taxon>Orchidaceae</taxon>
        <taxon>Apostasioideae</taxon>
        <taxon>Apostasia</taxon>
    </lineage>
</organism>
<gene>
    <name evidence="2" type="ORF">AXF42_Ash018213</name>
</gene>
<dbReference type="AlphaFoldDB" id="A0A2I0B1C9"/>
<evidence type="ECO:0000313" key="2">
    <source>
        <dbReference type="EMBL" id="PKA61600.1"/>
    </source>
</evidence>
<dbReference type="EMBL" id="KZ451928">
    <property type="protein sequence ID" value="PKA61600.1"/>
    <property type="molecule type" value="Genomic_DNA"/>
</dbReference>
<dbReference type="PANTHER" id="PTHR46148">
    <property type="entry name" value="CHROMO DOMAIN-CONTAINING PROTEIN"/>
    <property type="match status" value="1"/>
</dbReference>
<dbReference type="PANTHER" id="PTHR46148:SF60">
    <property type="entry name" value="CHROMO DOMAIN-CONTAINING PROTEIN"/>
    <property type="match status" value="1"/>
</dbReference>
<feature type="domain" description="Tf2-1-like SH3-like" evidence="1">
    <location>
        <begin position="2"/>
        <end position="43"/>
    </location>
</feature>
<dbReference type="Pfam" id="PF24626">
    <property type="entry name" value="SH3_Tf2-1"/>
    <property type="match status" value="1"/>
</dbReference>
<accession>A0A2I0B1C9</accession>